<feature type="region of interest" description="Disordered" evidence="1">
    <location>
        <begin position="1"/>
        <end position="25"/>
    </location>
</feature>
<name>A0A382GNM8_9ZZZZ</name>
<evidence type="ECO:0000256" key="1">
    <source>
        <dbReference type="SAM" id="MobiDB-lite"/>
    </source>
</evidence>
<organism evidence="2">
    <name type="scientific">marine metagenome</name>
    <dbReference type="NCBI Taxonomy" id="408172"/>
    <lineage>
        <taxon>unclassified sequences</taxon>
        <taxon>metagenomes</taxon>
        <taxon>ecological metagenomes</taxon>
    </lineage>
</organism>
<sequence>DREEQDIGSLGSFNGANRQDRRQGA</sequence>
<protein>
    <submittedName>
        <fullName evidence="2">Uncharacterized protein</fullName>
    </submittedName>
</protein>
<gene>
    <name evidence="2" type="ORF">METZ01_LOCUS229592</name>
</gene>
<feature type="non-terminal residue" evidence="2">
    <location>
        <position position="1"/>
    </location>
</feature>
<reference evidence="2" key="1">
    <citation type="submission" date="2018-05" db="EMBL/GenBank/DDBJ databases">
        <authorList>
            <person name="Lanie J.A."/>
            <person name="Ng W.-L."/>
            <person name="Kazmierczak K.M."/>
            <person name="Andrzejewski T.M."/>
            <person name="Davidsen T.M."/>
            <person name="Wayne K.J."/>
            <person name="Tettelin H."/>
            <person name="Glass J.I."/>
            <person name="Rusch D."/>
            <person name="Podicherti R."/>
            <person name="Tsui H.-C.T."/>
            <person name="Winkler M.E."/>
        </authorList>
    </citation>
    <scope>NUCLEOTIDE SEQUENCE</scope>
</reference>
<dbReference type="AlphaFoldDB" id="A0A382GNM8"/>
<evidence type="ECO:0000313" key="2">
    <source>
        <dbReference type="EMBL" id="SVB76738.1"/>
    </source>
</evidence>
<accession>A0A382GNM8</accession>
<proteinExistence type="predicted"/>
<dbReference type="EMBL" id="UINC01056560">
    <property type="protein sequence ID" value="SVB76738.1"/>
    <property type="molecule type" value="Genomic_DNA"/>
</dbReference>